<dbReference type="EMBL" id="HBIX01031539">
    <property type="protein sequence ID" value="CAE0728107.1"/>
    <property type="molecule type" value="Transcribed_RNA"/>
</dbReference>
<organism evidence="1">
    <name type="scientific">Pseudo-nitzschia australis</name>
    <dbReference type="NCBI Taxonomy" id="44445"/>
    <lineage>
        <taxon>Eukaryota</taxon>
        <taxon>Sar</taxon>
        <taxon>Stramenopiles</taxon>
        <taxon>Ochrophyta</taxon>
        <taxon>Bacillariophyta</taxon>
        <taxon>Bacillariophyceae</taxon>
        <taxon>Bacillariophycidae</taxon>
        <taxon>Bacillariales</taxon>
        <taxon>Bacillariaceae</taxon>
        <taxon>Pseudo-nitzschia</taxon>
    </lineage>
</organism>
<name>A0A6V0CR12_9STRA</name>
<dbReference type="EMBL" id="HBIX01031530">
    <property type="protein sequence ID" value="CAE0728102.1"/>
    <property type="molecule type" value="Transcribed_RNA"/>
</dbReference>
<accession>A0A6V0CR12</accession>
<protein>
    <submittedName>
        <fullName evidence="1">Uncharacterized protein</fullName>
    </submittedName>
</protein>
<dbReference type="EMBL" id="HBIX01031538">
    <property type="protein sequence ID" value="CAE0728106.1"/>
    <property type="molecule type" value="Transcribed_RNA"/>
</dbReference>
<evidence type="ECO:0000313" key="2">
    <source>
        <dbReference type="EMBL" id="CAE0728102.1"/>
    </source>
</evidence>
<dbReference type="EMBL" id="HBIX01031529">
    <property type="protein sequence ID" value="CAE0728101.1"/>
    <property type="molecule type" value="Transcribed_RNA"/>
</dbReference>
<dbReference type="AlphaFoldDB" id="A0A6V0CR12"/>
<evidence type="ECO:0000313" key="3">
    <source>
        <dbReference type="EMBL" id="CAE0728104.1"/>
    </source>
</evidence>
<evidence type="ECO:0000313" key="4">
    <source>
        <dbReference type="EMBL" id="CAE0728106.1"/>
    </source>
</evidence>
<evidence type="ECO:0000313" key="5">
    <source>
        <dbReference type="EMBL" id="CAE0728107.1"/>
    </source>
</evidence>
<sequence>MDGGDGVITAAAAAAIRVWREAVRATTMTTITIQPNERAVLLNQCLDELLNHPTTTVVLVASKAAAVDGDSSDNNSSSSVALSARKNGIIGSDAVTCLRLPCWRQQQEELITTQYHY</sequence>
<gene>
    <name evidence="1" type="ORF">PAUS00366_LOCUS20885</name>
    <name evidence="2" type="ORF">PAUS00366_LOCUS20886</name>
    <name evidence="3" type="ORF">PAUS00366_LOCUS20888</name>
    <name evidence="4" type="ORF">PAUS00366_LOCUS20890</name>
    <name evidence="5" type="ORF">PAUS00366_LOCUS20891</name>
</gene>
<proteinExistence type="predicted"/>
<reference evidence="1" key="1">
    <citation type="submission" date="2021-01" db="EMBL/GenBank/DDBJ databases">
        <authorList>
            <person name="Corre E."/>
            <person name="Pelletier E."/>
            <person name="Niang G."/>
            <person name="Scheremetjew M."/>
            <person name="Finn R."/>
            <person name="Kale V."/>
            <person name="Holt S."/>
            <person name="Cochrane G."/>
            <person name="Meng A."/>
            <person name="Brown T."/>
            <person name="Cohen L."/>
        </authorList>
    </citation>
    <scope>NUCLEOTIDE SEQUENCE</scope>
    <source>
        <strain evidence="1">10249 10 AB</strain>
    </source>
</reference>
<evidence type="ECO:0000313" key="1">
    <source>
        <dbReference type="EMBL" id="CAE0728101.1"/>
    </source>
</evidence>
<dbReference type="EMBL" id="HBIX01031536">
    <property type="protein sequence ID" value="CAE0728104.1"/>
    <property type="molecule type" value="Transcribed_RNA"/>
</dbReference>